<reference evidence="4 5" key="1">
    <citation type="submission" date="2019-02" db="EMBL/GenBank/DDBJ databases">
        <title>Sequencing the genomes of 1000 actinobacteria strains.</title>
        <authorList>
            <person name="Klenk H.-P."/>
        </authorList>
    </citation>
    <scope>NUCLEOTIDE SEQUENCE [LARGE SCALE GENOMIC DNA]</scope>
    <source>
        <strain evidence="4 5">DSM 18319</strain>
    </source>
</reference>
<feature type="compositionally biased region" description="Low complexity" evidence="1">
    <location>
        <begin position="173"/>
        <end position="184"/>
    </location>
</feature>
<dbReference type="RefSeq" id="WP_207226188.1">
    <property type="nucleotide sequence ID" value="NZ_SHLC01000001.1"/>
</dbReference>
<sequence length="203" mass="21096">MSSQTPFSANRAARGGGRYPVLPQGEVVENYSSYAEAQSAVDALARADFPVKQLAIIGNDLKSVELVTGKMSYGRAAIGGAASGAWLGIFLGLILFIFSPSGESTPMIFAALLIGAGFGMLFGLVNYSIKRKRRDFSSVMQVIAVSYTVLAPGELVHRARNLLRGETVAEPVAVPPAAAHTEPPSGTDAGGDSTPTQQTPPGA</sequence>
<feature type="transmembrane region" description="Helical" evidence="2">
    <location>
        <begin position="104"/>
        <end position="125"/>
    </location>
</feature>
<feature type="transmembrane region" description="Helical" evidence="2">
    <location>
        <begin position="76"/>
        <end position="98"/>
    </location>
</feature>
<keyword evidence="2" id="KW-1133">Transmembrane helix</keyword>
<organism evidence="4 5">
    <name type="scientific">Microterricola gilva</name>
    <dbReference type="NCBI Taxonomy" id="393267"/>
    <lineage>
        <taxon>Bacteria</taxon>
        <taxon>Bacillati</taxon>
        <taxon>Actinomycetota</taxon>
        <taxon>Actinomycetes</taxon>
        <taxon>Micrococcales</taxon>
        <taxon>Microbacteriaceae</taxon>
        <taxon>Microterricola</taxon>
    </lineage>
</organism>
<dbReference type="InterPro" id="IPR025889">
    <property type="entry name" value="GSP17M-like_dom"/>
</dbReference>
<name>A0A4Q8AJ57_9MICO</name>
<dbReference type="EMBL" id="SHLC01000001">
    <property type="protein sequence ID" value="RZU64520.1"/>
    <property type="molecule type" value="Genomic_DNA"/>
</dbReference>
<gene>
    <name evidence="4" type="ORF">EV379_0817</name>
</gene>
<keyword evidence="2" id="KW-0472">Membrane</keyword>
<feature type="domain" description="General stress protein 17M-like" evidence="3">
    <location>
        <begin position="27"/>
        <end position="115"/>
    </location>
</feature>
<dbReference type="AlphaFoldDB" id="A0A4Q8AJ57"/>
<keyword evidence="5" id="KW-1185">Reference proteome</keyword>
<keyword evidence="2" id="KW-0812">Transmembrane</keyword>
<comment type="caution">
    <text evidence="4">The sequence shown here is derived from an EMBL/GenBank/DDBJ whole genome shotgun (WGS) entry which is preliminary data.</text>
</comment>
<proteinExistence type="predicted"/>
<protein>
    <recommendedName>
        <fullName evidence="3">General stress protein 17M-like domain-containing protein</fullName>
    </recommendedName>
</protein>
<evidence type="ECO:0000259" key="3">
    <source>
        <dbReference type="Pfam" id="PF11181"/>
    </source>
</evidence>
<dbReference type="Proteomes" id="UP000291483">
    <property type="component" value="Unassembled WGS sequence"/>
</dbReference>
<evidence type="ECO:0000256" key="1">
    <source>
        <dbReference type="SAM" id="MobiDB-lite"/>
    </source>
</evidence>
<feature type="compositionally biased region" description="Polar residues" evidence="1">
    <location>
        <begin position="193"/>
        <end position="203"/>
    </location>
</feature>
<evidence type="ECO:0000313" key="5">
    <source>
        <dbReference type="Proteomes" id="UP000291483"/>
    </source>
</evidence>
<feature type="region of interest" description="Disordered" evidence="1">
    <location>
        <begin position="173"/>
        <end position="203"/>
    </location>
</feature>
<evidence type="ECO:0000256" key="2">
    <source>
        <dbReference type="SAM" id="Phobius"/>
    </source>
</evidence>
<evidence type="ECO:0000313" key="4">
    <source>
        <dbReference type="EMBL" id="RZU64520.1"/>
    </source>
</evidence>
<accession>A0A4Q8AJ57</accession>
<dbReference type="Pfam" id="PF11181">
    <property type="entry name" value="YflT"/>
    <property type="match status" value="1"/>
</dbReference>